<dbReference type="GO" id="GO:0003676">
    <property type="term" value="F:nucleic acid binding"/>
    <property type="evidence" value="ECO:0007669"/>
    <property type="project" value="InterPro"/>
</dbReference>
<name>A0A2G3E6W4_9FIRM</name>
<dbReference type="InterPro" id="IPR050900">
    <property type="entry name" value="Transposase_IS3/IS150/IS904"/>
</dbReference>
<dbReference type="PROSITE" id="PS50994">
    <property type="entry name" value="INTEGRASE"/>
    <property type="match status" value="1"/>
</dbReference>
<reference evidence="2 3" key="1">
    <citation type="submission" date="2017-10" db="EMBL/GenBank/DDBJ databases">
        <title>Resolving the taxonomy of Roseburia spp., Eubacterium rectale and Agathobacter spp. through phylogenomic analysis.</title>
        <authorList>
            <person name="Sheridan P.O."/>
            <person name="Walker A.W."/>
            <person name="Duncan S.H."/>
            <person name="Scott K.P."/>
            <person name="Toole P.W.O."/>
            <person name="Luis P."/>
            <person name="Flint H.J."/>
        </authorList>
    </citation>
    <scope>NUCLEOTIDE SEQUENCE [LARGE SCALE GENOMIC DNA]</scope>
    <source>
        <strain evidence="2 3">JK623</strain>
    </source>
</reference>
<keyword evidence="3" id="KW-1185">Reference proteome</keyword>
<dbReference type="InterPro" id="IPR001584">
    <property type="entry name" value="Integrase_cat-core"/>
</dbReference>
<dbReference type="RefSeq" id="WP_099385205.1">
    <property type="nucleotide sequence ID" value="NZ_JANSWH010000050.1"/>
</dbReference>
<gene>
    <name evidence="2" type="ORF">CSX02_00395</name>
</gene>
<dbReference type="Proteomes" id="UP000224563">
    <property type="component" value="Unassembled WGS sequence"/>
</dbReference>
<organism evidence="2 3">
    <name type="scientific">Agathobacter ruminis</name>
    <dbReference type="NCBI Taxonomy" id="1712665"/>
    <lineage>
        <taxon>Bacteria</taxon>
        <taxon>Bacillati</taxon>
        <taxon>Bacillota</taxon>
        <taxon>Clostridia</taxon>
        <taxon>Lachnospirales</taxon>
        <taxon>Lachnospiraceae</taxon>
        <taxon>Agathobacter</taxon>
    </lineage>
</organism>
<dbReference type="EMBL" id="PDYG01000001">
    <property type="protein sequence ID" value="PHU38941.1"/>
    <property type="molecule type" value="Genomic_DNA"/>
</dbReference>
<dbReference type="InterPro" id="IPR036397">
    <property type="entry name" value="RNaseH_sf"/>
</dbReference>
<evidence type="ECO:0000313" key="2">
    <source>
        <dbReference type="EMBL" id="PHU38941.1"/>
    </source>
</evidence>
<comment type="caution">
    <text evidence="2">The sequence shown here is derived from an EMBL/GenBank/DDBJ whole genome shotgun (WGS) entry which is preliminary data.</text>
</comment>
<dbReference type="AlphaFoldDB" id="A0A2G3E6W4"/>
<sequence>MAKQALTNAISKRGISDGLIFHSDRGSQYSSKTYQKLLKEYKITGSVSRPGCPYDNSCVESFSLR</sequence>
<protein>
    <recommendedName>
        <fullName evidence="1">Integrase catalytic domain-containing protein</fullName>
    </recommendedName>
</protein>
<reference evidence="2 3" key="2">
    <citation type="submission" date="2017-10" db="EMBL/GenBank/DDBJ databases">
        <authorList>
            <person name="Banno H."/>
            <person name="Chua N.-H."/>
        </authorList>
    </citation>
    <scope>NUCLEOTIDE SEQUENCE [LARGE SCALE GENOMIC DNA]</scope>
    <source>
        <strain evidence="2 3">JK623</strain>
    </source>
</reference>
<proteinExistence type="predicted"/>
<dbReference type="InterPro" id="IPR012337">
    <property type="entry name" value="RNaseH-like_sf"/>
</dbReference>
<feature type="domain" description="Integrase catalytic" evidence="1">
    <location>
        <begin position="1"/>
        <end position="65"/>
    </location>
</feature>
<dbReference type="GO" id="GO:0015074">
    <property type="term" value="P:DNA integration"/>
    <property type="evidence" value="ECO:0007669"/>
    <property type="project" value="InterPro"/>
</dbReference>
<dbReference type="SUPFAM" id="SSF53098">
    <property type="entry name" value="Ribonuclease H-like"/>
    <property type="match status" value="1"/>
</dbReference>
<dbReference type="PANTHER" id="PTHR46889:SF7">
    <property type="entry name" value="TRANSPOSASE FOR INSERTION SEQUENCE ELEMENT IS904"/>
    <property type="match status" value="1"/>
</dbReference>
<dbReference type="PANTHER" id="PTHR46889">
    <property type="entry name" value="TRANSPOSASE INSF FOR INSERTION SEQUENCE IS3B-RELATED"/>
    <property type="match status" value="1"/>
</dbReference>
<evidence type="ECO:0000259" key="1">
    <source>
        <dbReference type="PROSITE" id="PS50994"/>
    </source>
</evidence>
<accession>A0A2G3E6W4</accession>
<dbReference type="Gene3D" id="3.30.420.10">
    <property type="entry name" value="Ribonuclease H-like superfamily/Ribonuclease H"/>
    <property type="match status" value="1"/>
</dbReference>
<evidence type="ECO:0000313" key="3">
    <source>
        <dbReference type="Proteomes" id="UP000224563"/>
    </source>
</evidence>
<dbReference type="Pfam" id="PF00665">
    <property type="entry name" value="rve"/>
    <property type="match status" value="1"/>
</dbReference>